<gene>
    <name evidence="2" type="ORF">GTP38_12495</name>
</gene>
<name>A0ABW9V652_9BURK</name>
<protein>
    <submittedName>
        <fullName evidence="2">Uncharacterized protein</fullName>
    </submittedName>
</protein>
<evidence type="ECO:0000256" key="1">
    <source>
        <dbReference type="SAM" id="Coils"/>
    </source>
</evidence>
<sequence>MASFRDTLAMLSARMDRFEERMHQDMREFKHDVGGVAAFNAALRSNMRTSFDSGKEAGQ</sequence>
<evidence type="ECO:0000313" key="3">
    <source>
        <dbReference type="Proteomes" id="UP000449678"/>
    </source>
</evidence>
<reference evidence="2 3" key="1">
    <citation type="submission" date="2019-12" db="EMBL/GenBank/DDBJ databases">
        <title>Novel species isolated from a subtropical stream in China.</title>
        <authorList>
            <person name="Lu H."/>
        </authorList>
    </citation>
    <scope>NUCLEOTIDE SEQUENCE [LARGE SCALE GENOMIC DNA]</scope>
    <source>
        <strain evidence="2 3">FT94W</strain>
    </source>
</reference>
<dbReference type="Proteomes" id="UP000449678">
    <property type="component" value="Unassembled WGS sequence"/>
</dbReference>
<proteinExistence type="predicted"/>
<dbReference type="RefSeq" id="WP_160990530.1">
    <property type="nucleotide sequence ID" value="NZ_WWCO01000007.1"/>
</dbReference>
<accession>A0ABW9V652</accession>
<organism evidence="2 3">
    <name type="scientific">Duganella lactea</name>
    <dbReference type="NCBI Taxonomy" id="2692173"/>
    <lineage>
        <taxon>Bacteria</taxon>
        <taxon>Pseudomonadati</taxon>
        <taxon>Pseudomonadota</taxon>
        <taxon>Betaproteobacteria</taxon>
        <taxon>Burkholderiales</taxon>
        <taxon>Oxalobacteraceae</taxon>
        <taxon>Telluria group</taxon>
        <taxon>Duganella</taxon>
    </lineage>
</organism>
<keyword evidence="3" id="KW-1185">Reference proteome</keyword>
<feature type="coiled-coil region" evidence="1">
    <location>
        <begin position="1"/>
        <end position="28"/>
    </location>
</feature>
<dbReference type="EMBL" id="WWCO01000007">
    <property type="protein sequence ID" value="MYM35149.1"/>
    <property type="molecule type" value="Genomic_DNA"/>
</dbReference>
<evidence type="ECO:0000313" key="2">
    <source>
        <dbReference type="EMBL" id="MYM35149.1"/>
    </source>
</evidence>
<keyword evidence="1" id="KW-0175">Coiled coil</keyword>
<comment type="caution">
    <text evidence="2">The sequence shown here is derived from an EMBL/GenBank/DDBJ whole genome shotgun (WGS) entry which is preliminary data.</text>
</comment>